<evidence type="ECO:0000313" key="2">
    <source>
        <dbReference type="Proteomes" id="UP001234202"/>
    </source>
</evidence>
<comment type="caution">
    <text evidence="1">The sequence shown here is derived from an EMBL/GenBank/DDBJ whole genome shotgun (WGS) entry which is preliminary data.</text>
</comment>
<protein>
    <submittedName>
        <fullName evidence="1">Uncharacterized protein</fullName>
    </submittedName>
</protein>
<organism evidence="1 2">
    <name type="scientific">Naganishia onofrii</name>
    <dbReference type="NCBI Taxonomy" id="1851511"/>
    <lineage>
        <taxon>Eukaryota</taxon>
        <taxon>Fungi</taxon>
        <taxon>Dikarya</taxon>
        <taxon>Basidiomycota</taxon>
        <taxon>Agaricomycotina</taxon>
        <taxon>Tremellomycetes</taxon>
        <taxon>Filobasidiales</taxon>
        <taxon>Filobasidiaceae</taxon>
        <taxon>Naganishia</taxon>
    </lineage>
</organism>
<reference evidence="1" key="1">
    <citation type="submission" date="2023-04" db="EMBL/GenBank/DDBJ databases">
        <title>Draft Genome sequencing of Naganishia species isolated from polar environments using Oxford Nanopore Technology.</title>
        <authorList>
            <person name="Leo P."/>
            <person name="Venkateswaran K."/>
        </authorList>
    </citation>
    <scope>NUCLEOTIDE SEQUENCE</scope>
    <source>
        <strain evidence="1">DBVPG 5303</strain>
    </source>
</reference>
<sequence length="354" mass="38071">MLFFNPTTLAAIAALLSSTGAAPVASPNLSKRATSATIRPTNNGDVCLGVSNLSNGALVIEVACTQRGGLFNRWDISPGDNEVVRLSGLPAGSGDWCLDAGLDVTSGSRNDLKIWQCYPGLPQQRWWYTDDKHIAVNGGNACVASIRDTSTVFTQACFNADAIGGGSHGGGNPVIETFDIVEESSSPVTEGRQIKWLEDGVERCLQVNNGAFGNGQSIGINVCFTEDLNFYAFQNFIYNEGSTKIRVAPNNFTETEFCIDFGTDLGTNGQGLKIWECYEGLPQQQLYITDDRHIAVENRPDGGQCADVRAESGPEPVKPYGVRKQVQSWECSGGNANQASHFHASLFERPLTSS</sequence>
<evidence type="ECO:0000313" key="1">
    <source>
        <dbReference type="EMBL" id="KAJ9119938.1"/>
    </source>
</evidence>
<accession>A0ACC2X844</accession>
<gene>
    <name evidence="1" type="ORF">QFC24_005421</name>
</gene>
<keyword evidence="2" id="KW-1185">Reference proteome</keyword>
<dbReference type="EMBL" id="JASBWV010000022">
    <property type="protein sequence ID" value="KAJ9119938.1"/>
    <property type="molecule type" value="Genomic_DNA"/>
</dbReference>
<name>A0ACC2X844_9TREE</name>
<dbReference type="Proteomes" id="UP001234202">
    <property type="component" value="Unassembled WGS sequence"/>
</dbReference>
<proteinExistence type="predicted"/>